<dbReference type="Proteomes" id="UP001597040">
    <property type="component" value="Unassembled WGS sequence"/>
</dbReference>
<dbReference type="InterPro" id="IPR015422">
    <property type="entry name" value="PyrdxlP-dep_Trfase_small"/>
</dbReference>
<evidence type="ECO:0000313" key="4">
    <source>
        <dbReference type="EMBL" id="MFD1037467.1"/>
    </source>
</evidence>
<evidence type="ECO:0000256" key="2">
    <source>
        <dbReference type="ARBA" id="ARBA00022898"/>
    </source>
</evidence>
<dbReference type="Gene3D" id="3.90.1150.10">
    <property type="entry name" value="Aspartate Aminotransferase, domain 1"/>
    <property type="match status" value="1"/>
</dbReference>
<proteinExistence type="inferred from homology"/>
<dbReference type="SUPFAM" id="SSF53383">
    <property type="entry name" value="PLP-dependent transferases"/>
    <property type="match status" value="1"/>
</dbReference>
<dbReference type="InterPro" id="IPR049704">
    <property type="entry name" value="Aminotrans_3_PPA_site"/>
</dbReference>
<comment type="similarity">
    <text evidence="1 3">Belongs to the class-III pyridoxal-phosphate-dependent aminotransferase family.</text>
</comment>
<dbReference type="InterPro" id="IPR015424">
    <property type="entry name" value="PyrdxlP-dep_Trfase"/>
</dbReference>
<sequence length="447" mass="48902">MKDLIELDKKHFIHPTSPIQQQQEKGAKVIFEKGEGIYLTDRMGNTFIDAMSSLWNVNIGHGRKELAETAAKQMEKLAFSSTFSTFSHEPAIKLAEKIASITPGHLNAVFFTSGGSESNDSAIKLVRHYWRIQAQPNRRKIISLKRGYHGVAAGSTSATGIPEFWGMAGHMMTDFTHAESPYENNTNQAIDSLRQVIETEGSDKIAAVLVEPVQGAGGVLIPPADYLQEVRDLCNEYGVLLVLDEVITGFGRTGKMFGMENWGVVPDMITFAKGVTSGYFPLGGVVVSDQIHEVLKEKSKGTLFHGFTYSGHPAAAAVALKNIEIIEREDLVENSRQMGSVMLNGFQHVKEDLNIVGDVRAIGLLGAVELVQDPKTNKHFSPDAQVAPKVIEALHERGVICRAVSYGNSDIICFAPPITINENQVNTMVGKLHDSILAVQKQLSVTY</sequence>
<dbReference type="Pfam" id="PF00202">
    <property type="entry name" value="Aminotran_3"/>
    <property type="match status" value="1"/>
</dbReference>
<name>A0ABW3LHF6_9BACI</name>
<dbReference type="PIRSF" id="PIRSF000521">
    <property type="entry name" value="Transaminase_4ab_Lys_Orn"/>
    <property type="match status" value="1"/>
</dbReference>
<dbReference type="CDD" id="cd00610">
    <property type="entry name" value="OAT_like"/>
    <property type="match status" value="1"/>
</dbReference>
<gene>
    <name evidence="4" type="ORF">ACFQ3N_03380</name>
</gene>
<dbReference type="PANTHER" id="PTHR43094:SF1">
    <property type="entry name" value="AMINOTRANSFERASE CLASS-III"/>
    <property type="match status" value="1"/>
</dbReference>
<keyword evidence="5" id="KW-1185">Reference proteome</keyword>
<reference evidence="5" key="1">
    <citation type="journal article" date="2019" name="Int. J. Syst. Evol. Microbiol.">
        <title>The Global Catalogue of Microorganisms (GCM) 10K type strain sequencing project: providing services to taxonomists for standard genome sequencing and annotation.</title>
        <authorList>
            <consortium name="The Broad Institute Genomics Platform"/>
            <consortium name="The Broad Institute Genome Sequencing Center for Infectious Disease"/>
            <person name="Wu L."/>
            <person name="Ma J."/>
        </authorList>
    </citation>
    <scope>NUCLEOTIDE SEQUENCE [LARGE SCALE GENOMIC DNA]</scope>
    <source>
        <strain evidence="5">CCUG 56754</strain>
    </source>
</reference>
<dbReference type="GO" id="GO:0008483">
    <property type="term" value="F:transaminase activity"/>
    <property type="evidence" value="ECO:0007669"/>
    <property type="project" value="UniProtKB-KW"/>
</dbReference>
<protein>
    <submittedName>
        <fullName evidence="4">Aspartate aminotransferase family protein</fullName>
    </submittedName>
</protein>
<comment type="caution">
    <text evidence="4">The sequence shown here is derived from an EMBL/GenBank/DDBJ whole genome shotgun (WGS) entry which is preliminary data.</text>
</comment>
<organism evidence="4 5">
    <name type="scientific">Virgibacillus byunsanensis</name>
    <dbReference type="NCBI Taxonomy" id="570945"/>
    <lineage>
        <taxon>Bacteria</taxon>
        <taxon>Bacillati</taxon>
        <taxon>Bacillota</taxon>
        <taxon>Bacilli</taxon>
        <taxon>Bacillales</taxon>
        <taxon>Bacillaceae</taxon>
        <taxon>Virgibacillus</taxon>
    </lineage>
</organism>
<keyword evidence="4" id="KW-0808">Transferase</keyword>
<dbReference type="PANTHER" id="PTHR43094">
    <property type="entry name" value="AMINOTRANSFERASE"/>
    <property type="match status" value="1"/>
</dbReference>
<dbReference type="InterPro" id="IPR015421">
    <property type="entry name" value="PyrdxlP-dep_Trfase_major"/>
</dbReference>
<dbReference type="PROSITE" id="PS00600">
    <property type="entry name" value="AA_TRANSFER_CLASS_3"/>
    <property type="match status" value="1"/>
</dbReference>
<dbReference type="RefSeq" id="WP_390359531.1">
    <property type="nucleotide sequence ID" value="NZ_JBHTKJ010000007.1"/>
</dbReference>
<evidence type="ECO:0000313" key="5">
    <source>
        <dbReference type="Proteomes" id="UP001597040"/>
    </source>
</evidence>
<evidence type="ECO:0000256" key="3">
    <source>
        <dbReference type="RuleBase" id="RU003560"/>
    </source>
</evidence>
<dbReference type="InterPro" id="IPR005814">
    <property type="entry name" value="Aminotrans_3"/>
</dbReference>
<keyword evidence="2 3" id="KW-0663">Pyridoxal phosphate</keyword>
<dbReference type="EMBL" id="JBHTKJ010000007">
    <property type="protein sequence ID" value="MFD1037467.1"/>
    <property type="molecule type" value="Genomic_DNA"/>
</dbReference>
<evidence type="ECO:0000256" key="1">
    <source>
        <dbReference type="ARBA" id="ARBA00008954"/>
    </source>
</evidence>
<dbReference type="Gene3D" id="3.40.640.10">
    <property type="entry name" value="Type I PLP-dependent aspartate aminotransferase-like (Major domain)"/>
    <property type="match status" value="1"/>
</dbReference>
<accession>A0ABW3LHF6</accession>
<keyword evidence="4" id="KW-0032">Aminotransferase</keyword>